<organism evidence="1">
    <name type="scientific">marine sediment metagenome</name>
    <dbReference type="NCBI Taxonomy" id="412755"/>
    <lineage>
        <taxon>unclassified sequences</taxon>
        <taxon>metagenomes</taxon>
        <taxon>ecological metagenomes</taxon>
    </lineage>
</organism>
<reference evidence="1" key="1">
    <citation type="journal article" date="2014" name="Front. Microbiol.">
        <title>High frequency of phylogenetically diverse reductive dehalogenase-homologous genes in deep subseafloor sedimentary metagenomes.</title>
        <authorList>
            <person name="Kawai M."/>
            <person name="Futagami T."/>
            <person name="Toyoda A."/>
            <person name="Takaki Y."/>
            <person name="Nishi S."/>
            <person name="Hori S."/>
            <person name="Arai W."/>
            <person name="Tsubouchi T."/>
            <person name="Morono Y."/>
            <person name="Uchiyama I."/>
            <person name="Ito T."/>
            <person name="Fujiyama A."/>
            <person name="Inagaki F."/>
            <person name="Takami H."/>
        </authorList>
    </citation>
    <scope>NUCLEOTIDE SEQUENCE</scope>
    <source>
        <strain evidence="1">Expedition CK06-06</strain>
    </source>
</reference>
<comment type="caution">
    <text evidence="1">The sequence shown here is derived from an EMBL/GenBank/DDBJ whole genome shotgun (WGS) entry which is preliminary data.</text>
</comment>
<protein>
    <submittedName>
        <fullName evidence="1">Uncharacterized protein</fullName>
    </submittedName>
</protein>
<dbReference type="EMBL" id="BARW01022519">
    <property type="protein sequence ID" value="GAJ00250.1"/>
    <property type="molecule type" value="Genomic_DNA"/>
</dbReference>
<name>X1V6A4_9ZZZZ</name>
<proteinExistence type="predicted"/>
<evidence type="ECO:0000313" key="1">
    <source>
        <dbReference type="EMBL" id="GAJ00250.1"/>
    </source>
</evidence>
<accession>X1V6A4</accession>
<dbReference type="AlphaFoldDB" id="X1V6A4"/>
<gene>
    <name evidence="1" type="ORF">S12H4_37559</name>
</gene>
<sequence>MVAPELTDRFLAEEAVYNYWQAIINRQYGLAECFCIYDGIWDNKIDEWEEYININSEDYCSFIIIYFDKFYKPTEVIEDTAVVYVRIIADKIVVPCNSDLHKKMNGLDIDIFEYETELIDQTYPSGYWALK</sequence>